<organism evidence="5 6">
    <name type="scientific">Armillaria ostoyae</name>
    <name type="common">Armillaria root rot fungus</name>
    <dbReference type="NCBI Taxonomy" id="47428"/>
    <lineage>
        <taxon>Eukaryota</taxon>
        <taxon>Fungi</taxon>
        <taxon>Dikarya</taxon>
        <taxon>Basidiomycota</taxon>
        <taxon>Agaricomycotina</taxon>
        <taxon>Agaricomycetes</taxon>
        <taxon>Agaricomycetidae</taxon>
        <taxon>Agaricales</taxon>
        <taxon>Marasmiineae</taxon>
        <taxon>Physalacriaceae</taxon>
        <taxon>Armillaria</taxon>
    </lineage>
</organism>
<dbReference type="GO" id="GO:0003676">
    <property type="term" value="F:nucleic acid binding"/>
    <property type="evidence" value="ECO:0007669"/>
    <property type="project" value="InterPro"/>
</dbReference>
<sequence>MYEERQKKWVFNQTIGNRDNRGPSTKQSGTTATSFPKTGGATSSSLGKPTSSTTPPRDATTGKWHAVKTKTYGGAGEPMDIGQMRAKGLCFRCHKHGHLSKDCPDKKDHRDIRVQSRGSKRGGGLGFDSPTIAKDLPTGARLSSAGWSHSSFLVTSCLPTHLDIPASNLLAFNVTRTTSTPVLESQNRYAVLSVDEYNDNDTDTDTPLKGSNDGSPARAEAKVVKPAGHEAESLSTLLLRKLGQTEAKRHTSSPCGVTQPTKVLDEKSPTIVTSIDTASLPRRTDGACYGLKGVPLSASHEVSSQDEQAAPTQRSPIATVGVESQLDGALENTARNPQDEEAMARPTIMKDIPFRSTVAPESVSLGGKGETGNSTFAVQAQPIVLPNEPPTTALGHSMPRRMQDHQVCPSKAAGDAKATAMKKIAAGKEAASAQAVNRGHSVSVIEVPDEDDDMAYQIWLTKEQTPAVAKKVDWTLRAICEARNDNAVHAALFVWTHQDRVPELTEELLSELRQGGEQAREQLYELREPPCYLRRRQNGSRDFTLDVQLSPCTGKQTISMKALLDSDTRKAAVPIAVYNADGTRNQAGDITEFVEFRMTIGNHSERINFAVTDLGSRDLYLGHDWLKRHNPVIDWEMGTIIFGRCQCVKNPFPLPNADPDD</sequence>
<gene>
    <name evidence="5" type="ORF">ARMOST_00583</name>
</gene>
<dbReference type="EMBL" id="FUEG01000001">
    <property type="protein sequence ID" value="SJK97331.1"/>
    <property type="molecule type" value="Genomic_DNA"/>
</dbReference>
<protein>
    <recommendedName>
        <fullName evidence="4">CCHC-type domain-containing protein</fullName>
    </recommendedName>
</protein>
<feature type="region of interest" description="Disordered" evidence="3">
    <location>
        <begin position="1"/>
        <end position="79"/>
    </location>
</feature>
<dbReference type="GO" id="GO:0008270">
    <property type="term" value="F:zinc ion binding"/>
    <property type="evidence" value="ECO:0007669"/>
    <property type="project" value="UniProtKB-KW"/>
</dbReference>
<evidence type="ECO:0000256" key="3">
    <source>
        <dbReference type="SAM" id="MobiDB-lite"/>
    </source>
</evidence>
<feature type="domain" description="CCHC-type" evidence="4">
    <location>
        <begin position="90"/>
        <end position="105"/>
    </location>
</feature>
<dbReference type="Gene3D" id="4.10.60.10">
    <property type="entry name" value="Zinc finger, CCHC-type"/>
    <property type="match status" value="1"/>
</dbReference>
<evidence type="ECO:0000313" key="6">
    <source>
        <dbReference type="Proteomes" id="UP000219338"/>
    </source>
</evidence>
<dbReference type="GO" id="GO:0006397">
    <property type="term" value="P:mRNA processing"/>
    <property type="evidence" value="ECO:0007669"/>
    <property type="project" value="UniProtKB-KW"/>
</dbReference>
<accession>A0A284QLK1</accession>
<dbReference type="PROSITE" id="PS50158">
    <property type="entry name" value="ZF_CCHC"/>
    <property type="match status" value="1"/>
</dbReference>
<feature type="compositionally biased region" description="Polar residues" evidence="3">
    <location>
        <begin position="11"/>
        <end position="55"/>
    </location>
</feature>
<dbReference type="OrthoDB" id="3267566at2759"/>
<keyword evidence="2" id="KW-0862">Zinc</keyword>
<dbReference type="SUPFAM" id="SSF57756">
    <property type="entry name" value="Retrovirus zinc finger-like domains"/>
    <property type="match status" value="1"/>
</dbReference>
<dbReference type="AlphaFoldDB" id="A0A284QLK1"/>
<evidence type="ECO:0000313" key="5">
    <source>
        <dbReference type="EMBL" id="SJK97331.1"/>
    </source>
</evidence>
<keyword evidence="2" id="KW-0863">Zinc-finger</keyword>
<dbReference type="InterPro" id="IPR001878">
    <property type="entry name" value="Znf_CCHC"/>
</dbReference>
<keyword evidence="2" id="KW-0479">Metal-binding</keyword>
<feature type="region of interest" description="Disordered" evidence="3">
    <location>
        <begin position="114"/>
        <end position="133"/>
    </location>
</feature>
<reference evidence="6" key="1">
    <citation type="journal article" date="2017" name="Nat. Ecol. Evol.">
        <title>Genome expansion and lineage-specific genetic innovations in the forest pathogenic fungi Armillaria.</title>
        <authorList>
            <person name="Sipos G."/>
            <person name="Prasanna A.N."/>
            <person name="Walter M.C."/>
            <person name="O'Connor E."/>
            <person name="Balint B."/>
            <person name="Krizsan K."/>
            <person name="Kiss B."/>
            <person name="Hess J."/>
            <person name="Varga T."/>
            <person name="Slot J."/>
            <person name="Riley R."/>
            <person name="Boka B."/>
            <person name="Rigling D."/>
            <person name="Barry K."/>
            <person name="Lee J."/>
            <person name="Mihaltcheva S."/>
            <person name="LaButti K."/>
            <person name="Lipzen A."/>
            <person name="Waldron R."/>
            <person name="Moloney N.M."/>
            <person name="Sperisen C."/>
            <person name="Kredics L."/>
            <person name="Vagvoelgyi C."/>
            <person name="Patrignani A."/>
            <person name="Fitzpatrick D."/>
            <person name="Nagy I."/>
            <person name="Doyle S."/>
            <person name="Anderson J.B."/>
            <person name="Grigoriev I.V."/>
            <person name="Gueldener U."/>
            <person name="Muensterkoetter M."/>
            <person name="Nagy L.G."/>
        </authorList>
    </citation>
    <scope>NUCLEOTIDE SEQUENCE [LARGE SCALE GENOMIC DNA]</scope>
    <source>
        <strain evidence="6">C18/9</strain>
    </source>
</reference>
<dbReference type="Gene3D" id="2.40.70.10">
    <property type="entry name" value="Acid Proteases"/>
    <property type="match status" value="1"/>
</dbReference>
<evidence type="ECO:0000256" key="1">
    <source>
        <dbReference type="ARBA" id="ARBA00022664"/>
    </source>
</evidence>
<dbReference type="InterPro" id="IPR021109">
    <property type="entry name" value="Peptidase_aspartic_dom_sf"/>
</dbReference>
<dbReference type="CDD" id="cd00303">
    <property type="entry name" value="retropepsin_like"/>
    <property type="match status" value="1"/>
</dbReference>
<dbReference type="SMART" id="SM00343">
    <property type="entry name" value="ZnF_C2HC"/>
    <property type="match status" value="1"/>
</dbReference>
<feature type="region of interest" description="Disordered" evidence="3">
    <location>
        <begin position="197"/>
        <end position="217"/>
    </location>
</feature>
<name>A0A284QLK1_ARMOS</name>
<evidence type="ECO:0000256" key="2">
    <source>
        <dbReference type="PROSITE-ProRule" id="PRU00047"/>
    </source>
</evidence>
<keyword evidence="1" id="KW-0507">mRNA processing</keyword>
<dbReference type="InterPro" id="IPR036875">
    <property type="entry name" value="Znf_CCHC_sf"/>
</dbReference>
<evidence type="ECO:0000259" key="4">
    <source>
        <dbReference type="PROSITE" id="PS50158"/>
    </source>
</evidence>
<proteinExistence type="predicted"/>
<dbReference type="Proteomes" id="UP000219338">
    <property type="component" value="Unassembled WGS sequence"/>
</dbReference>
<keyword evidence="6" id="KW-1185">Reference proteome</keyword>